<accession>A0A7G1PD81</accession>
<reference evidence="2 3" key="1">
    <citation type="journal article" date="2014" name="Int. J. Syst. Evol. Microbiol.">
        <title>Complete genome sequence of Corynebacterium casei LMG S-19264T (=DSM 44701T), isolated from a smear-ripened cheese.</title>
        <authorList>
            <consortium name="US DOE Joint Genome Institute (JGI-PGF)"/>
            <person name="Walter F."/>
            <person name="Albersmeier A."/>
            <person name="Kalinowski J."/>
            <person name="Ruckert C."/>
        </authorList>
    </citation>
    <scope>NUCLEOTIDE SEQUENCE [LARGE SCALE GENOMIC DNA]</scope>
    <source>
        <strain evidence="2 3">JCM 4677</strain>
    </source>
</reference>
<name>A0A7G1PD81_9ACTN</name>
<evidence type="ECO:0000313" key="2">
    <source>
        <dbReference type="EMBL" id="BCL31746.1"/>
    </source>
</evidence>
<proteinExistence type="predicted"/>
<sequence>MSDPLGGRPEEERASRAPDFFDRLLARHTPAAVPPANVVRLRPRLAGPFERAEAVRADGPDPEQDTRGPLWPTSNQVPRGEGDVADSTVREIQFRTERERTVVRPGRAPSDEPASRPPARDLPETPLLRPATVVVPAPRPVPDAARRTAGRGEPERAFAQSAVSVSLPSGADAVPPAAVSAALRPSVADTAAARDAVRQGAGRRPGRGGEQVVQVQIGRLEVTAAGASPGNGDGSRRPAPTGRPAASLSLADYLARGSQ</sequence>
<feature type="compositionally biased region" description="Basic and acidic residues" evidence="1">
    <location>
        <begin position="50"/>
        <end position="59"/>
    </location>
</feature>
<gene>
    <name evidence="2" type="ORF">GCM10017557_66050</name>
</gene>
<dbReference type="KEGG" id="sgm:GCM10017557_66050"/>
<evidence type="ECO:0000256" key="1">
    <source>
        <dbReference type="SAM" id="MobiDB-lite"/>
    </source>
</evidence>
<organism evidence="2 3">
    <name type="scientific">Streptomyces aurantiacus</name>
    <dbReference type="NCBI Taxonomy" id="47760"/>
    <lineage>
        <taxon>Bacteria</taxon>
        <taxon>Bacillati</taxon>
        <taxon>Actinomycetota</taxon>
        <taxon>Actinomycetes</taxon>
        <taxon>Kitasatosporales</taxon>
        <taxon>Streptomycetaceae</taxon>
        <taxon>Streptomyces</taxon>
        <taxon>Streptomyces aurantiacus group</taxon>
    </lineage>
</organism>
<dbReference type="AlphaFoldDB" id="A0A7G1PD81"/>
<feature type="compositionally biased region" description="Basic and acidic residues" evidence="1">
    <location>
        <begin position="144"/>
        <end position="156"/>
    </location>
</feature>
<keyword evidence="3" id="KW-1185">Reference proteome</keyword>
<feature type="compositionally biased region" description="Basic and acidic residues" evidence="1">
    <location>
        <begin position="109"/>
        <end position="123"/>
    </location>
</feature>
<evidence type="ECO:0000313" key="3">
    <source>
        <dbReference type="Proteomes" id="UP000516444"/>
    </source>
</evidence>
<feature type="region of interest" description="Disordered" evidence="1">
    <location>
        <begin position="50"/>
        <end position="173"/>
    </location>
</feature>
<dbReference type="Proteomes" id="UP000516444">
    <property type="component" value="Chromosome"/>
</dbReference>
<dbReference type="EMBL" id="AP023440">
    <property type="protein sequence ID" value="BCL31746.1"/>
    <property type="molecule type" value="Genomic_DNA"/>
</dbReference>
<dbReference type="OrthoDB" id="4250485at2"/>
<dbReference type="RefSeq" id="WP_055507925.1">
    <property type="nucleotide sequence ID" value="NZ_AP023440.1"/>
</dbReference>
<protein>
    <submittedName>
        <fullName evidence="2">Uncharacterized protein</fullName>
    </submittedName>
</protein>
<feature type="region of interest" description="Disordered" evidence="1">
    <location>
        <begin position="222"/>
        <end position="259"/>
    </location>
</feature>
<feature type="compositionally biased region" description="Basic and acidic residues" evidence="1">
    <location>
        <begin position="88"/>
        <end position="102"/>
    </location>
</feature>